<name>A0ABV0JBT7_9CYAN</name>
<accession>A0ABV0JBT7</accession>
<organism evidence="2 3">
    <name type="scientific">Trichocoleus desertorum GB2-A4</name>
    <dbReference type="NCBI Taxonomy" id="2933944"/>
    <lineage>
        <taxon>Bacteria</taxon>
        <taxon>Bacillati</taxon>
        <taxon>Cyanobacteriota</taxon>
        <taxon>Cyanophyceae</taxon>
        <taxon>Leptolyngbyales</taxon>
        <taxon>Trichocoleusaceae</taxon>
        <taxon>Trichocoleus</taxon>
    </lineage>
</organism>
<protein>
    <submittedName>
        <fullName evidence="2">Uncharacterized protein</fullName>
    </submittedName>
</protein>
<dbReference type="EMBL" id="JAMPKM010000013">
    <property type="protein sequence ID" value="MEP0819249.1"/>
    <property type="molecule type" value="Genomic_DNA"/>
</dbReference>
<evidence type="ECO:0000313" key="3">
    <source>
        <dbReference type="Proteomes" id="UP001464891"/>
    </source>
</evidence>
<evidence type="ECO:0000313" key="2">
    <source>
        <dbReference type="EMBL" id="MEP0819249.1"/>
    </source>
</evidence>
<comment type="caution">
    <text evidence="2">The sequence shown here is derived from an EMBL/GenBank/DDBJ whole genome shotgun (WGS) entry which is preliminary data.</text>
</comment>
<dbReference type="RefSeq" id="WP_190442971.1">
    <property type="nucleotide sequence ID" value="NZ_JAMPKM010000013.1"/>
</dbReference>
<dbReference type="Proteomes" id="UP001464891">
    <property type="component" value="Unassembled WGS sequence"/>
</dbReference>
<reference evidence="2 3" key="1">
    <citation type="submission" date="2022-04" db="EMBL/GenBank/DDBJ databases">
        <title>Positive selection, recombination, and allopatry shape intraspecific diversity of widespread and dominant cyanobacteria.</title>
        <authorList>
            <person name="Wei J."/>
            <person name="Shu W."/>
            <person name="Hu C."/>
        </authorList>
    </citation>
    <scope>NUCLEOTIDE SEQUENCE [LARGE SCALE GENOMIC DNA]</scope>
    <source>
        <strain evidence="2 3">GB2-A4</strain>
    </source>
</reference>
<sequence>MVKLPAIALSLGLLIASSVAVDTGIPQPKQSPTPKTAQCQTLTSFSESPIQTLPPPFENGCAISTPLRANNPGTIIYVLKTGMRSPVVQPSRDDLTVQQTETLDRLVDRGEAVRITWFSPATLGSQQFVEALPPETVFLAWNDLCTKFSAQKVGCVESGLFRPSALAEILIKNKERAAIQP</sequence>
<keyword evidence="1" id="KW-0732">Signal</keyword>
<evidence type="ECO:0000256" key="1">
    <source>
        <dbReference type="SAM" id="SignalP"/>
    </source>
</evidence>
<gene>
    <name evidence="2" type="ORF">NC998_19290</name>
</gene>
<keyword evidence="3" id="KW-1185">Reference proteome</keyword>
<feature type="chain" id="PRO_5045059371" evidence="1">
    <location>
        <begin position="21"/>
        <end position="181"/>
    </location>
</feature>
<proteinExistence type="predicted"/>
<feature type="signal peptide" evidence="1">
    <location>
        <begin position="1"/>
        <end position="20"/>
    </location>
</feature>